<organism evidence="1">
    <name type="scientific">marine sediment metagenome</name>
    <dbReference type="NCBI Taxonomy" id="412755"/>
    <lineage>
        <taxon>unclassified sequences</taxon>
        <taxon>metagenomes</taxon>
        <taxon>ecological metagenomes</taxon>
    </lineage>
</organism>
<dbReference type="EMBL" id="LAZR01020387">
    <property type="protein sequence ID" value="KKL89081.1"/>
    <property type="molecule type" value="Genomic_DNA"/>
</dbReference>
<gene>
    <name evidence="1" type="ORF">LCGC14_1918300</name>
</gene>
<evidence type="ECO:0000313" key="1">
    <source>
        <dbReference type="EMBL" id="KKL89081.1"/>
    </source>
</evidence>
<comment type="caution">
    <text evidence="1">The sequence shown here is derived from an EMBL/GenBank/DDBJ whole genome shotgun (WGS) entry which is preliminary data.</text>
</comment>
<dbReference type="PROSITE" id="PS51257">
    <property type="entry name" value="PROKAR_LIPOPROTEIN"/>
    <property type="match status" value="1"/>
</dbReference>
<sequence length="81" mass="9141">MKKLILILTGLLVLMGCKKEIQCDHVWKEGVSQEYAKKNLGSITDPKFYYTCTVCLKELGYTETEIEDGVIIVSPVLRSSK</sequence>
<proteinExistence type="predicted"/>
<reference evidence="1" key="1">
    <citation type="journal article" date="2015" name="Nature">
        <title>Complex archaea that bridge the gap between prokaryotes and eukaryotes.</title>
        <authorList>
            <person name="Spang A."/>
            <person name="Saw J.H."/>
            <person name="Jorgensen S.L."/>
            <person name="Zaremba-Niedzwiedzka K."/>
            <person name="Martijn J."/>
            <person name="Lind A.E."/>
            <person name="van Eijk R."/>
            <person name="Schleper C."/>
            <person name="Guy L."/>
            <person name="Ettema T.J."/>
        </authorList>
    </citation>
    <scope>NUCLEOTIDE SEQUENCE</scope>
</reference>
<protein>
    <submittedName>
        <fullName evidence="1">Uncharacterized protein</fullName>
    </submittedName>
</protein>
<dbReference type="AlphaFoldDB" id="A0A0F9GEV5"/>
<accession>A0A0F9GEV5</accession>
<name>A0A0F9GEV5_9ZZZZ</name>